<proteinExistence type="predicted"/>
<dbReference type="AlphaFoldDB" id="A0A8J6HZY2"/>
<dbReference type="SUPFAM" id="SSF55383">
    <property type="entry name" value="Copper amine oxidase, domain N"/>
    <property type="match status" value="1"/>
</dbReference>
<accession>A0A8J6HZY2</accession>
<name>A0A8J6HZY2_9FIRM</name>
<keyword evidence="1" id="KW-0732">Signal</keyword>
<dbReference type="Proteomes" id="UP000657177">
    <property type="component" value="Unassembled WGS sequence"/>
</dbReference>
<dbReference type="InterPro" id="IPR012854">
    <property type="entry name" value="Cu_amine_oxidase-like_N"/>
</dbReference>
<protein>
    <recommendedName>
        <fullName evidence="2">Copper amine oxidase-like N-terminal domain-containing protein</fullName>
    </recommendedName>
</protein>
<evidence type="ECO:0000313" key="4">
    <source>
        <dbReference type="Proteomes" id="UP000657177"/>
    </source>
</evidence>
<feature type="domain" description="Copper amine oxidase-like N-terminal" evidence="2">
    <location>
        <begin position="31"/>
        <end position="82"/>
    </location>
</feature>
<organism evidence="3 4">
    <name type="scientific">Capillibacterium thermochitinicola</name>
    <dbReference type="NCBI Taxonomy" id="2699427"/>
    <lineage>
        <taxon>Bacteria</taxon>
        <taxon>Bacillati</taxon>
        <taxon>Bacillota</taxon>
        <taxon>Capillibacterium</taxon>
    </lineage>
</organism>
<evidence type="ECO:0000313" key="3">
    <source>
        <dbReference type="EMBL" id="MBA2132703.1"/>
    </source>
</evidence>
<sequence length="435" mass="49068">MKQKIALVLAVLLLSSAFAAGAYSTKLQLFFNGNQVETDFPLRIVDEHLYLPVEILEEKLGLTVHWDKEQSAVYVEGADRELLTAQIQRLEEFFTPEEPRVAVETWAEGVKRRNGALQYAVLAPVLKKETYDYFAGLNWSTGASSPWVESYRVTEVYRTGAEKYRYTVEFKYTDATKNATYAKTAVTVEQEGHKWVISALEPVEVSGKITQITFDEENKVKAVFVAGKKTILSGYDQANVQITSKTKIYQGYTDQVLTVEALQEGVAVEVTFTDGPRLMIYPVTAEAKSIRVFAPEESADLVYANTAYGFTFNLPTGWQDFQVMNEEWEGLSLEAEKEGKVAARGPFLKIRHPEWTKEEPRQDIPIMVFTLDQWADLEGMKFSVGAAPVGPQELGRNEKYVFALPARYNYAFPLGFEEVEEILANNPLKPLTPEK</sequence>
<dbReference type="InterPro" id="IPR036582">
    <property type="entry name" value="Mao_N_sf"/>
</dbReference>
<keyword evidence="4" id="KW-1185">Reference proteome</keyword>
<evidence type="ECO:0000259" key="2">
    <source>
        <dbReference type="Pfam" id="PF07833"/>
    </source>
</evidence>
<feature type="signal peptide" evidence="1">
    <location>
        <begin position="1"/>
        <end position="19"/>
    </location>
</feature>
<evidence type="ECO:0000256" key="1">
    <source>
        <dbReference type="SAM" id="SignalP"/>
    </source>
</evidence>
<comment type="caution">
    <text evidence="3">The sequence shown here is derived from an EMBL/GenBank/DDBJ whole genome shotgun (WGS) entry which is preliminary data.</text>
</comment>
<feature type="chain" id="PRO_5038953441" description="Copper amine oxidase-like N-terminal domain-containing protein" evidence="1">
    <location>
        <begin position="20"/>
        <end position="435"/>
    </location>
</feature>
<dbReference type="RefSeq" id="WP_181339157.1">
    <property type="nucleotide sequence ID" value="NZ_JAAKDE010000007.1"/>
</dbReference>
<reference evidence="3" key="1">
    <citation type="submission" date="2020-06" db="EMBL/GenBank/DDBJ databases">
        <title>Novel chitinolytic bacterium.</title>
        <authorList>
            <person name="Ungkulpasvich U."/>
            <person name="Kosugi A."/>
            <person name="Uke A."/>
        </authorList>
    </citation>
    <scope>NUCLEOTIDE SEQUENCE</scope>
    <source>
        <strain evidence="3">UUS1-1</strain>
    </source>
</reference>
<dbReference type="EMBL" id="JAAKDE010000007">
    <property type="protein sequence ID" value="MBA2132703.1"/>
    <property type="molecule type" value="Genomic_DNA"/>
</dbReference>
<dbReference type="Pfam" id="PF07833">
    <property type="entry name" value="Cu_amine_oxidN1"/>
    <property type="match status" value="1"/>
</dbReference>
<gene>
    <name evidence="3" type="ORF">G5B42_03990</name>
</gene>